<dbReference type="EMBL" id="CAJVCH010570173">
    <property type="protein sequence ID" value="CAG7834258.1"/>
    <property type="molecule type" value="Genomic_DNA"/>
</dbReference>
<dbReference type="PROSITE" id="PS51476">
    <property type="entry name" value="PROTEASOME_BETA_2"/>
    <property type="match status" value="1"/>
</dbReference>
<dbReference type="FunFam" id="3.60.20.10:FF:000008">
    <property type="entry name" value="Proteasome subunit beta type-4"/>
    <property type="match status" value="1"/>
</dbReference>
<evidence type="ECO:0000256" key="1">
    <source>
        <dbReference type="ARBA" id="ARBA00011656"/>
    </source>
</evidence>
<dbReference type="PANTHER" id="PTHR32194:SF2">
    <property type="entry name" value="PROTEASOME SUBUNIT BETA TYPE-1"/>
    <property type="match status" value="1"/>
</dbReference>
<sequence length="208" mass="23527">MECLIGIRFKDYVLLAADRIDARSIVVMKHDEEKFVSLSDNLLMAVTGEAGDTAQFSEYIAKNVQLYKMRNDYELSPTAAAHFTRRNLAEYLRSRSPYQCNLLLAGYDKGTNTSHLFYMDYLATLVELPYCAHGYGGYFTLSTMDAYYKEDLTPEEGLALLKKCIAEISKRLIVNLPTFQVKIVDKDGIRNFGENDGIVEARKLANSS</sequence>
<evidence type="ECO:0000256" key="7">
    <source>
        <dbReference type="ARBA" id="ARBA00049625"/>
    </source>
</evidence>
<accession>A0A8J2LFF9</accession>
<evidence type="ECO:0000313" key="9">
    <source>
        <dbReference type="EMBL" id="CAG7834258.1"/>
    </source>
</evidence>
<evidence type="ECO:0000256" key="6">
    <source>
        <dbReference type="ARBA" id="ARBA00026071"/>
    </source>
</evidence>
<proteinExistence type="inferred from homology"/>
<keyword evidence="4 8" id="KW-0539">Nucleus</keyword>
<comment type="subunit">
    <text evidence="8">Component of the proteasome complex.</text>
</comment>
<comment type="function">
    <text evidence="7">Non-catalytic component of the 20S core proteasome complex involved in the proteolytic degradation of most intracellular proteins. This complex plays numerous essential roles within the cell by associating with different regulatory particles. Associated with two 19S regulatory particles, forms the 26S proteasome and thus participates in the ATP-dependent degradation of ubiquitinated proteins. The 26S proteasome plays a key role in the maintenance of protein homeostasis by removing misfolded or damaged proteins that could impair cellular functions, and by removing proteins whose functions are no longer required. Associated with the PA200 or PA28, the 20S proteasome mediates ubiquitin-independent protein degradation. This type of proteolysis is required in several pathways including spermatogenesis (20S-PA200 complex) or generation of a subset of MHC class I-presented antigenic peptides (20S-PA28 complex).</text>
</comment>
<dbReference type="GO" id="GO:0005737">
    <property type="term" value="C:cytoplasm"/>
    <property type="evidence" value="ECO:0007669"/>
    <property type="project" value="UniProtKB-SubCell"/>
</dbReference>
<dbReference type="CDD" id="cd03758">
    <property type="entry name" value="proteasome_beta_type_2"/>
    <property type="match status" value="1"/>
</dbReference>
<comment type="subunit">
    <text evidence="1">The 26S proteasome consists of a 20S proteasome core and two 19S regulatory subunits. The 20S proteasome core is a barrel-shaped complex made of 28 subunits that are arranged in four stacked rings. The two outer rings are each formed by seven alpha subunits, and the two inner rings are formed by seven beta subunits. The proteolytic activity is exerted by three beta-subunits PSMB5, PSMB6 and PSMB7.</text>
</comment>
<dbReference type="GO" id="GO:0005634">
    <property type="term" value="C:nucleus"/>
    <property type="evidence" value="ECO:0007669"/>
    <property type="project" value="UniProtKB-SubCell"/>
</dbReference>
<evidence type="ECO:0000256" key="3">
    <source>
        <dbReference type="ARBA" id="ARBA00022942"/>
    </source>
</evidence>
<evidence type="ECO:0000256" key="8">
    <source>
        <dbReference type="RuleBase" id="RU004203"/>
    </source>
</evidence>
<comment type="caution">
    <text evidence="9">The sequence shown here is derived from an EMBL/GenBank/DDBJ whole genome shotgun (WGS) entry which is preliminary data.</text>
</comment>
<evidence type="ECO:0000256" key="2">
    <source>
        <dbReference type="ARBA" id="ARBA00022490"/>
    </source>
</evidence>
<comment type="function">
    <text evidence="8">Component of the proteasome, a multicatalytic proteinase complex which is characterized by its ability to cleave peptides with Arg, Phe, Tyr, Leu, and Glu adjacent to the leaving group at neutral or slightly basic pH. The proteasome has an ATP-dependent proteolytic activity.</text>
</comment>
<dbReference type="AlphaFoldDB" id="A0A8J2LFF9"/>
<dbReference type="InterPro" id="IPR035206">
    <property type="entry name" value="Proteasome_beta2"/>
</dbReference>
<reference evidence="9" key="1">
    <citation type="submission" date="2021-06" db="EMBL/GenBank/DDBJ databases">
        <authorList>
            <person name="Hodson N. C."/>
            <person name="Mongue J. A."/>
            <person name="Jaron S. K."/>
        </authorList>
    </citation>
    <scope>NUCLEOTIDE SEQUENCE</scope>
</reference>
<dbReference type="Pfam" id="PF00227">
    <property type="entry name" value="Proteasome"/>
    <property type="match status" value="1"/>
</dbReference>
<evidence type="ECO:0000313" key="10">
    <source>
        <dbReference type="Proteomes" id="UP000708208"/>
    </source>
</evidence>
<dbReference type="GO" id="GO:0005839">
    <property type="term" value="C:proteasome core complex"/>
    <property type="evidence" value="ECO:0007669"/>
    <property type="project" value="InterPro"/>
</dbReference>
<evidence type="ECO:0000256" key="4">
    <source>
        <dbReference type="ARBA" id="ARBA00023242"/>
    </source>
</evidence>
<gene>
    <name evidence="9" type="ORF">AFUS01_LOCUS43782</name>
</gene>
<dbReference type="OrthoDB" id="268428at2759"/>
<protein>
    <recommendedName>
        <fullName evidence="8">Proteasome subunit beta</fullName>
    </recommendedName>
</protein>
<evidence type="ECO:0000256" key="5">
    <source>
        <dbReference type="ARBA" id="ARBA00024953"/>
    </source>
</evidence>
<comment type="subunit">
    <text evidence="6">The 26S proteasome consists of a 20S proteasome core and two 19S regulatory subunits. The 20S proteasome core is composed of 28 subunits that are arranged in four stacked rings, resulting in a barrel-shaped structure. The two end rings are each formed by seven alpha subunits, and the two central rings are each formed by seven beta subunits. The catalytic chamber with the active sites is on the inside of the barrel.</text>
</comment>
<comment type="function">
    <text evidence="5">Non-catalytic component of the proteasome, a multicatalytic proteinase complex which is characterized by its ability to cleave peptides with Arg, Phe, Tyr, Leu, and Glu adjacent to the leaving group at neutral or slightly basic pH. The proteasome has an ATP-dependent proteolytic activity.</text>
</comment>
<keyword evidence="3 8" id="KW-0647">Proteasome</keyword>
<comment type="subcellular location">
    <subcellularLocation>
        <location evidence="8">Cytoplasm</location>
    </subcellularLocation>
    <subcellularLocation>
        <location evidence="8">Nucleus</location>
    </subcellularLocation>
</comment>
<dbReference type="InterPro" id="IPR023333">
    <property type="entry name" value="Proteasome_suB-type"/>
</dbReference>
<organism evidence="9 10">
    <name type="scientific">Allacma fusca</name>
    <dbReference type="NCBI Taxonomy" id="39272"/>
    <lineage>
        <taxon>Eukaryota</taxon>
        <taxon>Metazoa</taxon>
        <taxon>Ecdysozoa</taxon>
        <taxon>Arthropoda</taxon>
        <taxon>Hexapoda</taxon>
        <taxon>Collembola</taxon>
        <taxon>Symphypleona</taxon>
        <taxon>Sminthuridae</taxon>
        <taxon>Allacma</taxon>
    </lineage>
</organism>
<keyword evidence="10" id="KW-1185">Reference proteome</keyword>
<dbReference type="PROSITE" id="PS00854">
    <property type="entry name" value="PROTEASOME_BETA_1"/>
    <property type="match status" value="1"/>
</dbReference>
<keyword evidence="2 8" id="KW-0963">Cytoplasm</keyword>
<dbReference type="InterPro" id="IPR001353">
    <property type="entry name" value="Proteasome_sua/b"/>
</dbReference>
<dbReference type="InterPro" id="IPR016050">
    <property type="entry name" value="Proteasome_bsu_CS"/>
</dbReference>
<name>A0A8J2LFF9_9HEXA</name>
<dbReference type="PANTHER" id="PTHR32194">
    <property type="entry name" value="METALLOPROTEASE TLDD"/>
    <property type="match status" value="1"/>
</dbReference>
<dbReference type="Proteomes" id="UP000708208">
    <property type="component" value="Unassembled WGS sequence"/>
</dbReference>
<dbReference type="GO" id="GO:0010498">
    <property type="term" value="P:proteasomal protein catabolic process"/>
    <property type="evidence" value="ECO:0007669"/>
    <property type="project" value="InterPro"/>
</dbReference>
<comment type="similarity">
    <text evidence="8">Belongs to the peptidase T1B family.</text>
</comment>